<gene>
    <name evidence="3" type="ORF">H9K75_17625</name>
</gene>
<keyword evidence="1" id="KW-1133">Transmembrane helix</keyword>
<dbReference type="Pfam" id="PF18203">
    <property type="entry name" value="IPTL-CTERM"/>
    <property type="match status" value="1"/>
</dbReference>
<evidence type="ECO:0000256" key="1">
    <source>
        <dbReference type="SAM" id="Phobius"/>
    </source>
</evidence>
<protein>
    <submittedName>
        <fullName evidence="3">IPTL-CTERM sorting domain-containing protein</fullName>
    </submittedName>
</protein>
<keyword evidence="4" id="KW-1185">Reference proteome</keyword>
<feature type="domain" description="IPTL-CTERM protein sorting" evidence="2">
    <location>
        <begin position="17"/>
        <end position="44"/>
    </location>
</feature>
<dbReference type="AlphaFoldDB" id="A0A7H0GI06"/>
<dbReference type="KEGG" id="daer:H9K75_17625"/>
<accession>A0A7H0GI06</accession>
<dbReference type="InterPro" id="IPR026442">
    <property type="entry name" value="IPTL_CTERM"/>
</dbReference>
<proteinExistence type="predicted"/>
<dbReference type="NCBIfam" id="TIGR04174">
    <property type="entry name" value="IPTL_CTERM"/>
    <property type="match status" value="1"/>
</dbReference>
<evidence type="ECO:0000313" key="4">
    <source>
        <dbReference type="Proteomes" id="UP000516028"/>
    </source>
</evidence>
<organism evidence="3 4">
    <name type="scientific">Diaphorobacter aerolatus</name>
    <dbReference type="NCBI Taxonomy" id="1288495"/>
    <lineage>
        <taxon>Bacteria</taxon>
        <taxon>Pseudomonadati</taxon>
        <taxon>Pseudomonadota</taxon>
        <taxon>Betaproteobacteria</taxon>
        <taxon>Burkholderiales</taxon>
        <taxon>Comamonadaceae</taxon>
        <taxon>Diaphorobacter</taxon>
    </lineage>
</organism>
<reference evidence="3 4" key="1">
    <citation type="submission" date="2020-08" db="EMBL/GenBank/DDBJ databases">
        <title>Genome sequence of Diaphorobacter aerolatus KACC 16536T.</title>
        <authorList>
            <person name="Hyun D.-W."/>
            <person name="Bae J.-W."/>
        </authorList>
    </citation>
    <scope>NUCLEOTIDE SEQUENCE [LARGE SCALE GENOMIC DNA]</scope>
    <source>
        <strain evidence="3 4">KACC 16536</strain>
    </source>
</reference>
<keyword evidence="1" id="KW-0472">Membrane</keyword>
<dbReference type="EMBL" id="CP060783">
    <property type="protein sequence ID" value="QNP47922.1"/>
    <property type="molecule type" value="Genomic_DNA"/>
</dbReference>
<evidence type="ECO:0000313" key="3">
    <source>
        <dbReference type="EMBL" id="QNP47922.1"/>
    </source>
</evidence>
<feature type="transmembrane region" description="Helical" evidence="1">
    <location>
        <begin position="22"/>
        <end position="40"/>
    </location>
</feature>
<dbReference type="Proteomes" id="UP000516028">
    <property type="component" value="Chromosome"/>
</dbReference>
<name>A0A7H0GI06_9BURK</name>
<keyword evidence="1" id="KW-0812">Transmembrane</keyword>
<evidence type="ECO:0000259" key="2">
    <source>
        <dbReference type="Pfam" id="PF18203"/>
    </source>
</evidence>
<sequence length="48" mass="5044">MANNTAVTTLGVGTGVAAVPTLSQWALMLLSVLLAGFAAMRMRRVHMN</sequence>